<dbReference type="EC" id="3.2.1.143" evidence="2"/>
<proteinExistence type="inferred from homology"/>
<dbReference type="Pfam" id="PF20811">
    <property type="entry name" value="PARG_cat_N"/>
    <property type="match status" value="1"/>
</dbReference>
<accession>A0AAF3FHZ1</accession>
<dbReference type="GO" id="GO:0006282">
    <property type="term" value="P:regulation of DNA repair"/>
    <property type="evidence" value="ECO:0007669"/>
    <property type="project" value="InterPro"/>
</dbReference>
<keyword evidence="3" id="KW-0378">Hydrolase</keyword>
<dbReference type="WBParaSite" id="MBELARI_LOCUS6726">
    <property type="protein sequence ID" value="MBELARI_LOCUS6726"/>
    <property type="gene ID" value="MBELARI_LOCUS6726"/>
</dbReference>
<name>A0AAF3FHZ1_9BILA</name>
<reference evidence="10" key="1">
    <citation type="submission" date="2024-02" db="UniProtKB">
        <authorList>
            <consortium name="WormBaseParasite"/>
        </authorList>
    </citation>
    <scope>IDENTIFICATION</scope>
</reference>
<protein>
    <recommendedName>
        <fullName evidence="2">poly(ADP-ribose) glycohydrolase</fullName>
        <ecNumber evidence="2">3.2.1.143</ecNumber>
    </recommendedName>
</protein>
<dbReference type="GO" id="GO:0005975">
    <property type="term" value="P:carbohydrate metabolic process"/>
    <property type="evidence" value="ECO:0007669"/>
    <property type="project" value="InterPro"/>
</dbReference>
<feature type="active site" evidence="4">
    <location>
        <position position="736"/>
    </location>
</feature>
<dbReference type="GO" id="GO:0009225">
    <property type="term" value="P:nucleotide-sugar metabolic process"/>
    <property type="evidence" value="ECO:0007669"/>
    <property type="project" value="TreeGrafter"/>
</dbReference>
<feature type="region of interest" description="Disordered" evidence="6">
    <location>
        <begin position="182"/>
        <end position="202"/>
    </location>
</feature>
<dbReference type="GO" id="GO:0005634">
    <property type="term" value="C:nucleus"/>
    <property type="evidence" value="ECO:0007669"/>
    <property type="project" value="TreeGrafter"/>
</dbReference>
<dbReference type="GO" id="GO:0004649">
    <property type="term" value="F:poly(ADP-ribose) glycohydrolase activity"/>
    <property type="evidence" value="ECO:0007669"/>
    <property type="project" value="UniProtKB-EC"/>
</dbReference>
<feature type="active site" evidence="4">
    <location>
        <position position="718"/>
    </location>
</feature>
<feature type="binding site" evidence="5">
    <location>
        <position position="735"/>
    </location>
    <ligand>
        <name>substrate</name>
    </ligand>
</feature>
<dbReference type="InterPro" id="IPR007724">
    <property type="entry name" value="Poly_GlycHdrlase"/>
</dbReference>
<evidence type="ECO:0000256" key="5">
    <source>
        <dbReference type="PIRSR" id="PIRSR607724-2"/>
    </source>
</evidence>
<dbReference type="PANTHER" id="PTHR12837">
    <property type="entry name" value="POLY ADP-RIBOSE GLYCOHYDROLASE"/>
    <property type="match status" value="1"/>
</dbReference>
<comment type="similarity">
    <text evidence="1">Belongs to the poly(ADP-ribose) glycohydrolase family.</text>
</comment>
<evidence type="ECO:0000256" key="3">
    <source>
        <dbReference type="ARBA" id="ARBA00022801"/>
    </source>
</evidence>
<evidence type="ECO:0000259" key="7">
    <source>
        <dbReference type="Pfam" id="PF05028"/>
    </source>
</evidence>
<dbReference type="AlphaFoldDB" id="A0AAF3FHZ1"/>
<dbReference type="InterPro" id="IPR046372">
    <property type="entry name" value="PARG_cat_C"/>
</dbReference>
<dbReference type="Proteomes" id="UP000887575">
    <property type="component" value="Unassembled WGS sequence"/>
</dbReference>
<dbReference type="PANTHER" id="PTHR12837:SF0">
    <property type="entry name" value="POLY(ADP-RIBOSE) GLYCOHYDROLASE"/>
    <property type="match status" value="1"/>
</dbReference>
<dbReference type="Pfam" id="PF05028">
    <property type="entry name" value="PARG_cat_C"/>
    <property type="match status" value="1"/>
</dbReference>
<feature type="active site" evidence="4">
    <location>
        <position position="737"/>
    </location>
</feature>
<feature type="domain" description="PARG catalytic Macro" evidence="7">
    <location>
        <begin position="687"/>
        <end position="893"/>
    </location>
</feature>
<evidence type="ECO:0000256" key="4">
    <source>
        <dbReference type="PIRSR" id="PIRSR607724-1"/>
    </source>
</evidence>
<evidence type="ECO:0000256" key="2">
    <source>
        <dbReference type="ARBA" id="ARBA00012255"/>
    </source>
</evidence>
<dbReference type="GO" id="GO:1990966">
    <property type="term" value="P:ATP generation from poly-ADP-D-ribose"/>
    <property type="evidence" value="ECO:0007669"/>
    <property type="project" value="TreeGrafter"/>
</dbReference>
<evidence type="ECO:0000256" key="1">
    <source>
        <dbReference type="ARBA" id="ARBA00009545"/>
    </source>
</evidence>
<sequence>MFERLRFGKYNEALEVIILGSMLTRMDDNPELGLTLDVIGETEMKKKANRGANPILTTKNSSNNLLPRKFKDGSVVEKIPNFKQKNCPIDVTPATATISNNDVYEFEGSCHRNDAKVDKKAERPKNAKKEKKEKTKPAIELNDKKVPVAEETNEAHQTNKDEAEALGKVIEKRRRQSIEGYITRERPPQAKVQKTKNEQEARKNLEEFQQQSQRALSHKMNAEFGESCDIVTKRVRPPIHKEDEHNDENMEINEESDNVLSAAKCNLSARSADPEEITIEDDDVSMSDLHAPMNCTPKTTKTIDDKTPKTFQRLSINKENEVDLTPTRRMDTSRNVPEEPEILPASVDMECDKNESLVKQESSQSSELNDLFDDLVETPKKFNSDVANSSLVSKNLFQDEDDRAKIKEPTDDAKSKWKDGRLILTCLNPDEWAPWKGTELLNAQNVHRISNLEKVLKEFKASWSVIGLETGRDYLACFPGKKPEPILEHESIGRRSIVLPHNDEKWPISDYRKNLSLRRFYEFFFESKLSQDDTEKEFSEIRFLFTTFHGNEMQLRGLEKFWEKCGWRYSKTFQYICRLVSEMEDMLPKELPLLYADIQSMTFTLKQCTTLLAMAFLGFFRPLKREECPRFDFFAIFASTSPLAQQKLHFIFNYFKECLRCETENNGDRDHCITFYRRRLREADFVNWTQSDTLLWNSNMVLTKTTPIEDYYNATHLDFANKYIGGGVLTEGAVQEEIRLLCCPDALVALLFSPRMNDQESIHIIGAPTISGYKGYSQTLEFVPLQNKDRRVYRDVDKFNRCNTEILAIDALDLYSKHQSYQYSGKGIDRELNKAFTGFYNEDNTKRGRPLATGKWGCGAFGGDPFLKALIQWMAAAECNRDLVFVVMDDSRLVDTLDAYIVMFKKFNMTVGALYKLLLTYQWKPPNSLAHVSLEQYIIDQMHDSYDGDLLKA</sequence>
<dbReference type="InterPro" id="IPR048362">
    <property type="entry name" value="PARG_helical"/>
</dbReference>
<feature type="binding site" evidence="5">
    <location>
        <position position="721"/>
    </location>
    <ligand>
        <name>substrate</name>
    </ligand>
</feature>
<evidence type="ECO:0000259" key="8">
    <source>
        <dbReference type="Pfam" id="PF20811"/>
    </source>
</evidence>
<keyword evidence="9" id="KW-1185">Reference proteome</keyword>
<feature type="region of interest" description="Disordered" evidence="6">
    <location>
        <begin position="114"/>
        <end position="141"/>
    </location>
</feature>
<evidence type="ECO:0000313" key="10">
    <source>
        <dbReference type="WBParaSite" id="MBELARI_LOCUS6726"/>
    </source>
</evidence>
<evidence type="ECO:0000256" key="6">
    <source>
        <dbReference type="SAM" id="MobiDB-lite"/>
    </source>
</evidence>
<feature type="domain" description="PARG helical" evidence="8">
    <location>
        <begin position="570"/>
        <end position="677"/>
    </location>
</feature>
<feature type="binding site" evidence="5">
    <location>
        <position position="776"/>
    </location>
    <ligand>
        <name>substrate</name>
    </ligand>
</feature>
<dbReference type="GO" id="GO:0005737">
    <property type="term" value="C:cytoplasm"/>
    <property type="evidence" value="ECO:0007669"/>
    <property type="project" value="TreeGrafter"/>
</dbReference>
<organism evidence="9 10">
    <name type="scientific">Mesorhabditis belari</name>
    <dbReference type="NCBI Taxonomy" id="2138241"/>
    <lineage>
        <taxon>Eukaryota</taxon>
        <taxon>Metazoa</taxon>
        <taxon>Ecdysozoa</taxon>
        <taxon>Nematoda</taxon>
        <taxon>Chromadorea</taxon>
        <taxon>Rhabditida</taxon>
        <taxon>Rhabditina</taxon>
        <taxon>Rhabditomorpha</taxon>
        <taxon>Rhabditoidea</taxon>
        <taxon>Rhabditidae</taxon>
        <taxon>Mesorhabditinae</taxon>
        <taxon>Mesorhabditis</taxon>
    </lineage>
</organism>
<evidence type="ECO:0000313" key="9">
    <source>
        <dbReference type="Proteomes" id="UP000887575"/>
    </source>
</evidence>